<keyword evidence="2" id="KW-0812">Transmembrane</keyword>
<dbReference type="InterPro" id="IPR036291">
    <property type="entry name" value="NAD(P)-bd_dom_sf"/>
</dbReference>
<proteinExistence type="inferred from homology"/>
<dbReference type="PANTHER" id="PTHR24322:SF743">
    <property type="entry name" value="AER111WP"/>
    <property type="match status" value="1"/>
</dbReference>
<sequence length="350" mass="39800">MVLKLDIDFFINWFGLTILKYPILLYLPFLNSEHFQLPLQVYYDLILYSALLRAFLLLNSWFKCTYSTSEWSPLSEIDDLNVLVTGGSNGLGKALIETILTELGEKKKVNIINIDISNYSGNDERVHTYLCDLTIPSMLNKIIDTIYENVLIGGTKQFHLIINNAGMRSKFKKFEAFTEKEIRDLMQINSITPVTIIQRLSPLRNCKQIDSKHKQCYIVNIASSLGILAASKVSIYAASKAALISFHNSLKFEILADPTNKRNIKTLLVIAGQLNTEMFSGFTPPRQFFAPIVDVKDLSRKIINKCNIGEFCQLNEPFYANFAYLLMSLPLVIQWIARKLSGMDNCLPDE</sequence>
<evidence type="ECO:0000256" key="2">
    <source>
        <dbReference type="SAM" id="Phobius"/>
    </source>
</evidence>
<dbReference type="HOGENOM" id="CLU_010194_5_1_1"/>
<dbReference type="Pfam" id="PF00106">
    <property type="entry name" value="adh_short"/>
    <property type="match status" value="1"/>
</dbReference>
<dbReference type="Gene3D" id="3.40.50.720">
    <property type="entry name" value="NAD(P)-binding Rossmann-like Domain"/>
    <property type="match status" value="1"/>
</dbReference>
<dbReference type="STRING" id="1071381.G8BPC3"/>
<dbReference type="Proteomes" id="UP000005666">
    <property type="component" value="Chromosome 2"/>
</dbReference>
<reference evidence="3 4" key="1">
    <citation type="journal article" date="2011" name="Proc. Natl. Acad. Sci. U.S.A.">
        <title>Evolutionary erosion of yeast sex chromosomes by mating-type switching accidents.</title>
        <authorList>
            <person name="Gordon J.L."/>
            <person name="Armisen D."/>
            <person name="Proux-Wera E."/>
            <person name="Oheigeartaigh S.S."/>
            <person name="Byrne K.P."/>
            <person name="Wolfe K.H."/>
        </authorList>
    </citation>
    <scope>NUCLEOTIDE SEQUENCE [LARGE SCALE GENOMIC DNA]</scope>
    <source>
        <strain evidence="4">ATCC 24235 / CBS 4417 / NBRC 1672 / NRRL Y-8282 / UCD 70-5</strain>
    </source>
</reference>
<dbReference type="OMA" id="MFKDVEP"/>
<evidence type="ECO:0000256" key="1">
    <source>
        <dbReference type="RuleBase" id="RU000363"/>
    </source>
</evidence>
<dbReference type="EMBL" id="HE612857">
    <property type="protein sequence ID" value="CCE61854.1"/>
    <property type="molecule type" value="Genomic_DNA"/>
</dbReference>
<accession>G8BPC3</accession>
<evidence type="ECO:0000313" key="3">
    <source>
        <dbReference type="EMBL" id="CCE61854.1"/>
    </source>
</evidence>
<dbReference type="InterPro" id="IPR002347">
    <property type="entry name" value="SDR_fam"/>
</dbReference>
<keyword evidence="4" id="KW-1185">Reference proteome</keyword>
<dbReference type="AlphaFoldDB" id="G8BPC3"/>
<dbReference type="PRINTS" id="PR00081">
    <property type="entry name" value="GDHRDH"/>
</dbReference>
<gene>
    <name evidence="3" type="primary">TPHA0B01810</name>
    <name evidence="3" type="ordered locus">TPHA_0B01810</name>
</gene>
<dbReference type="eggNOG" id="KOG1201">
    <property type="taxonomic scope" value="Eukaryota"/>
</dbReference>
<dbReference type="SUPFAM" id="SSF51735">
    <property type="entry name" value="NAD(P)-binding Rossmann-fold domains"/>
    <property type="match status" value="1"/>
</dbReference>
<comment type="similarity">
    <text evidence="1">Belongs to the short-chain dehydrogenases/reductases (SDR) family.</text>
</comment>
<protein>
    <submittedName>
        <fullName evidence="3">Uncharacterized protein</fullName>
    </submittedName>
</protein>
<dbReference type="PRINTS" id="PR00080">
    <property type="entry name" value="SDRFAMILY"/>
</dbReference>
<keyword evidence="2" id="KW-1133">Transmembrane helix</keyword>
<feature type="transmembrane region" description="Helical" evidence="2">
    <location>
        <begin position="41"/>
        <end position="62"/>
    </location>
</feature>
<feature type="transmembrane region" description="Helical" evidence="2">
    <location>
        <begin position="12"/>
        <end position="29"/>
    </location>
</feature>
<dbReference type="RefSeq" id="XP_003684288.1">
    <property type="nucleotide sequence ID" value="XM_003684240.1"/>
</dbReference>
<name>G8BPC3_TETPH</name>
<dbReference type="OrthoDB" id="5840532at2759"/>
<dbReference type="PANTHER" id="PTHR24322">
    <property type="entry name" value="PKSB"/>
    <property type="match status" value="1"/>
</dbReference>
<dbReference type="KEGG" id="tpf:TPHA_0B01810"/>
<dbReference type="GeneID" id="11535154"/>
<evidence type="ECO:0000313" key="4">
    <source>
        <dbReference type="Proteomes" id="UP000005666"/>
    </source>
</evidence>
<organism evidence="3 4">
    <name type="scientific">Tetrapisispora phaffii (strain ATCC 24235 / CBS 4417 / NBRC 1672 / NRRL Y-8282 / UCD 70-5)</name>
    <name type="common">Yeast</name>
    <name type="synonym">Fabospora phaffii</name>
    <dbReference type="NCBI Taxonomy" id="1071381"/>
    <lineage>
        <taxon>Eukaryota</taxon>
        <taxon>Fungi</taxon>
        <taxon>Dikarya</taxon>
        <taxon>Ascomycota</taxon>
        <taxon>Saccharomycotina</taxon>
        <taxon>Saccharomycetes</taxon>
        <taxon>Saccharomycetales</taxon>
        <taxon>Saccharomycetaceae</taxon>
        <taxon>Tetrapisispora</taxon>
    </lineage>
</organism>
<keyword evidence="2" id="KW-0472">Membrane</keyword>
<dbReference type="GO" id="GO:0016616">
    <property type="term" value="F:oxidoreductase activity, acting on the CH-OH group of donors, NAD or NADP as acceptor"/>
    <property type="evidence" value="ECO:0007669"/>
    <property type="project" value="TreeGrafter"/>
</dbReference>